<dbReference type="EMBL" id="VUJW01000003">
    <property type="protein sequence ID" value="KAA1427814.1"/>
    <property type="molecule type" value="Genomic_DNA"/>
</dbReference>
<dbReference type="InterPro" id="IPR052336">
    <property type="entry name" value="MlaD_Phospholipid_Transporter"/>
</dbReference>
<reference evidence="3 4" key="1">
    <citation type="submission" date="2019-09" db="EMBL/GenBank/DDBJ databases">
        <title>Nocardioides panacisoli sp. nov., isolated from the soil of a ginseng field.</title>
        <authorList>
            <person name="Cho C."/>
        </authorList>
    </citation>
    <scope>NUCLEOTIDE SEQUENCE [LARGE SCALE GENOMIC DNA]</scope>
    <source>
        <strain evidence="3 4">BN140041</strain>
    </source>
</reference>
<evidence type="ECO:0000256" key="1">
    <source>
        <dbReference type="SAM" id="MobiDB-lite"/>
    </source>
</evidence>
<name>A0A5B1M516_9ACTN</name>
<proteinExistence type="predicted"/>
<feature type="region of interest" description="Disordered" evidence="1">
    <location>
        <begin position="424"/>
        <end position="477"/>
    </location>
</feature>
<organism evidence="3 4">
    <name type="scientific">Nocardioides antri</name>
    <dbReference type="NCBI Taxonomy" id="2607659"/>
    <lineage>
        <taxon>Bacteria</taxon>
        <taxon>Bacillati</taxon>
        <taxon>Actinomycetota</taxon>
        <taxon>Actinomycetes</taxon>
        <taxon>Propionibacteriales</taxon>
        <taxon>Nocardioidaceae</taxon>
        <taxon>Nocardioides</taxon>
    </lineage>
</organism>
<evidence type="ECO:0000313" key="4">
    <source>
        <dbReference type="Proteomes" id="UP000324351"/>
    </source>
</evidence>
<feature type="compositionally biased region" description="Basic residues" evidence="1">
    <location>
        <begin position="63"/>
        <end position="82"/>
    </location>
</feature>
<dbReference type="AlphaFoldDB" id="A0A5B1M516"/>
<feature type="compositionally biased region" description="Polar residues" evidence="1">
    <location>
        <begin position="432"/>
        <end position="442"/>
    </location>
</feature>
<dbReference type="InterPro" id="IPR003399">
    <property type="entry name" value="Mce/MlaD"/>
</dbReference>
<protein>
    <submittedName>
        <fullName evidence="3">MCE family protein</fullName>
    </submittedName>
</protein>
<dbReference type="Pfam" id="PF02470">
    <property type="entry name" value="MlaD"/>
    <property type="match status" value="1"/>
</dbReference>
<dbReference type="PANTHER" id="PTHR33371">
    <property type="entry name" value="INTERMEMBRANE PHOSPHOLIPID TRANSPORT SYSTEM BINDING PROTEIN MLAD-RELATED"/>
    <property type="match status" value="1"/>
</dbReference>
<accession>A0A5B1M516</accession>
<dbReference type="NCBIfam" id="TIGR00996">
    <property type="entry name" value="Mtu_fam_mce"/>
    <property type="match status" value="1"/>
</dbReference>
<feature type="compositionally biased region" description="Pro residues" evidence="1">
    <location>
        <begin position="447"/>
        <end position="459"/>
    </location>
</feature>
<keyword evidence="4" id="KW-1185">Reference proteome</keyword>
<feature type="compositionally biased region" description="Low complexity" evidence="1">
    <location>
        <begin position="460"/>
        <end position="477"/>
    </location>
</feature>
<dbReference type="InterPro" id="IPR005693">
    <property type="entry name" value="Mce"/>
</dbReference>
<dbReference type="Proteomes" id="UP000324351">
    <property type="component" value="Unassembled WGS sequence"/>
</dbReference>
<feature type="domain" description="Mce/MlaD" evidence="2">
    <location>
        <begin position="135"/>
        <end position="211"/>
    </location>
</feature>
<dbReference type="GO" id="GO:0005576">
    <property type="term" value="C:extracellular region"/>
    <property type="evidence" value="ECO:0007669"/>
    <property type="project" value="TreeGrafter"/>
</dbReference>
<gene>
    <name evidence="3" type="ORF">F0U47_10335</name>
</gene>
<feature type="region of interest" description="Disordered" evidence="1">
    <location>
        <begin position="1"/>
        <end position="95"/>
    </location>
</feature>
<reference evidence="3 4" key="2">
    <citation type="submission" date="2019-09" db="EMBL/GenBank/DDBJ databases">
        <authorList>
            <person name="Jin C."/>
        </authorList>
    </citation>
    <scope>NUCLEOTIDE SEQUENCE [LARGE SCALE GENOMIC DNA]</scope>
    <source>
        <strain evidence="3 4">BN140041</strain>
    </source>
</reference>
<comment type="caution">
    <text evidence="3">The sequence shown here is derived from an EMBL/GenBank/DDBJ whole genome shotgun (WGS) entry which is preliminary data.</text>
</comment>
<dbReference type="PANTHER" id="PTHR33371:SF15">
    <property type="entry name" value="LIPOPROTEIN LPRN"/>
    <property type="match status" value="1"/>
</dbReference>
<sequence>MGAVRDRQGPAGSAHRCGQQSVRPARRSRDHPRLQLECGVPGDAGRATGPARCLLQHPDLPRRRPRRSGGRSHAQSRGRHGLVRPGCDLTRRDPGGTVSTRKLAAVLLASAALTGCGFDGVHSLPMPGAVDGDDTYPVTIRLEDATNLVPKESCRSHDTVVGSVESVTLDDDLKAVVVCRIRDDVKLPANVHGAIKETSLLGERYVALDPPPGVRRRGELPRGAEIPASRTRVDPNVELVLGTLSIVLNGGGLGQLETITRELNTALGQSELKGTFRELRRFVGTLDAHRSDITATLDGLDELVGHVSSQRDVIAEALDAVPGGLRALNDNRPELMRTLRRLDDLAAVAVPLIQQTRDDSTADLKHLSVVLSELTEAGSDIALSLERLALFPFPSQTGGILRGDYGGVYFSFVLDVDTLEELLTSTTERTDAPSTPTAPSGTDKTEPPPGGITLPPLPGLSPDGSGNDLNNLLGLPS</sequence>
<evidence type="ECO:0000259" key="2">
    <source>
        <dbReference type="Pfam" id="PF02470"/>
    </source>
</evidence>
<evidence type="ECO:0000313" key="3">
    <source>
        <dbReference type="EMBL" id="KAA1427814.1"/>
    </source>
</evidence>